<accession>A0ABM3R114</accession>
<sequence length="120" mass="13457">MPRVGYQDGSVDQIEQFGILLSVVCENIPRYMALRFTCIIAGILHDSEMYFQSVPECSISSQCNIRMMNLNGQSWICILKSRSYHRCKTSACCTGGKKTGSSILSFLGWLATSWPFLCLL</sequence>
<keyword evidence="1" id="KW-1185">Reference proteome</keyword>
<dbReference type="RefSeq" id="XP_056689259.1">
    <property type="nucleotide sequence ID" value="XM_056833281.1"/>
</dbReference>
<evidence type="ECO:0000313" key="1">
    <source>
        <dbReference type="Proteomes" id="UP000813463"/>
    </source>
</evidence>
<protein>
    <submittedName>
        <fullName evidence="2">Uncharacterized protein</fullName>
    </submittedName>
</protein>
<gene>
    <name evidence="2" type="primary">LOC130463962</name>
</gene>
<evidence type="ECO:0000313" key="2">
    <source>
        <dbReference type="RefSeq" id="XP_056689259.1"/>
    </source>
</evidence>
<dbReference type="Proteomes" id="UP000813463">
    <property type="component" value="Chromosome 6"/>
</dbReference>
<proteinExistence type="predicted"/>
<reference evidence="2" key="2">
    <citation type="submission" date="2025-08" db="UniProtKB">
        <authorList>
            <consortium name="RefSeq"/>
        </authorList>
    </citation>
    <scope>IDENTIFICATION</scope>
    <source>
        <tissue evidence="2">Leaf</tissue>
    </source>
</reference>
<organism evidence="1 2">
    <name type="scientific">Spinacia oleracea</name>
    <name type="common">Spinach</name>
    <dbReference type="NCBI Taxonomy" id="3562"/>
    <lineage>
        <taxon>Eukaryota</taxon>
        <taxon>Viridiplantae</taxon>
        <taxon>Streptophyta</taxon>
        <taxon>Embryophyta</taxon>
        <taxon>Tracheophyta</taxon>
        <taxon>Spermatophyta</taxon>
        <taxon>Magnoliopsida</taxon>
        <taxon>eudicotyledons</taxon>
        <taxon>Gunneridae</taxon>
        <taxon>Pentapetalae</taxon>
        <taxon>Caryophyllales</taxon>
        <taxon>Chenopodiaceae</taxon>
        <taxon>Chenopodioideae</taxon>
        <taxon>Anserineae</taxon>
        <taxon>Spinacia</taxon>
    </lineage>
</organism>
<dbReference type="GeneID" id="130463962"/>
<reference evidence="1" key="1">
    <citation type="journal article" date="2021" name="Nat. Commun.">
        <title>Genomic analyses provide insights into spinach domestication and the genetic basis of agronomic traits.</title>
        <authorList>
            <person name="Cai X."/>
            <person name="Sun X."/>
            <person name="Xu C."/>
            <person name="Sun H."/>
            <person name="Wang X."/>
            <person name="Ge C."/>
            <person name="Zhang Z."/>
            <person name="Wang Q."/>
            <person name="Fei Z."/>
            <person name="Jiao C."/>
            <person name="Wang Q."/>
        </authorList>
    </citation>
    <scope>NUCLEOTIDE SEQUENCE [LARGE SCALE GENOMIC DNA]</scope>
    <source>
        <strain evidence="1">cv. Varoflay</strain>
    </source>
</reference>
<name>A0ABM3R114_SPIOL</name>